<evidence type="ECO:0000313" key="2">
    <source>
        <dbReference type="Proteomes" id="UP000559117"/>
    </source>
</evidence>
<evidence type="ECO:0000313" key="1">
    <source>
        <dbReference type="EMBL" id="MBB5336800.1"/>
    </source>
</evidence>
<sequence length="72" mass="7694">MAATKKLQMVFALEDGKKLTYSLSNPKDGITKAEVEAAMNSMITNNIVSKNGVAASTIAEAYVRTTENVELA</sequence>
<dbReference type="InterPro" id="IPR021321">
    <property type="entry name" value="DUF2922"/>
</dbReference>
<dbReference type="Pfam" id="PF11148">
    <property type="entry name" value="DUF2922"/>
    <property type="match status" value="1"/>
</dbReference>
<dbReference type="EMBL" id="JACHFH010000024">
    <property type="protein sequence ID" value="MBB5336800.1"/>
    <property type="molecule type" value="Genomic_DNA"/>
</dbReference>
<organism evidence="1 2">
    <name type="scientific">Pectinatus brassicae</name>
    <dbReference type="NCBI Taxonomy" id="862415"/>
    <lineage>
        <taxon>Bacteria</taxon>
        <taxon>Bacillati</taxon>
        <taxon>Bacillota</taxon>
        <taxon>Negativicutes</taxon>
        <taxon>Selenomonadales</taxon>
        <taxon>Selenomonadaceae</taxon>
        <taxon>Pectinatus</taxon>
    </lineage>
</organism>
<dbReference type="RefSeq" id="WP_183862066.1">
    <property type="nucleotide sequence ID" value="NZ_JACHFH010000024.1"/>
</dbReference>
<reference evidence="1 2" key="1">
    <citation type="submission" date="2020-08" db="EMBL/GenBank/DDBJ databases">
        <title>Genomic Encyclopedia of Type Strains, Phase IV (KMG-IV): sequencing the most valuable type-strain genomes for metagenomic binning, comparative biology and taxonomic classification.</title>
        <authorList>
            <person name="Goeker M."/>
        </authorList>
    </citation>
    <scope>NUCLEOTIDE SEQUENCE [LARGE SCALE GENOMIC DNA]</scope>
    <source>
        <strain evidence="1 2">DSM 24661</strain>
    </source>
</reference>
<keyword evidence="2" id="KW-1185">Reference proteome</keyword>
<evidence type="ECO:0008006" key="3">
    <source>
        <dbReference type="Google" id="ProtNLM"/>
    </source>
</evidence>
<protein>
    <recommendedName>
        <fullName evidence="3">DUF2922 domain-containing protein</fullName>
    </recommendedName>
</protein>
<proteinExistence type="predicted"/>
<gene>
    <name evidence="1" type="ORF">HNR32_001955</name>
</gene>
<name>A0A840UKV4_9FIRM</name>
<dbReference type="Proteomes" id="UP000559117">
    <property type="component" value="Unassembled WGS sequence"/>
</dbReference>
<dbReference type="AlphaFoldDB" id="A0A840UKV4"/>
<accession>A0A840UKV4</accession>
<comment type="caution">
    <text evidence="1">The sequence shown here is derived from an EMBL/GenBank/DDBJ whole genome shotgun (WGS) entry which is preliminary data.</text>
</comment>